<proteinExistence type="predicted"/>
<sequence>MQRAWDFLQVSATFTSLCENACDSISKARLQAFSTPESGLWVIALPLSSAGLRMDDTNIRIAVVKVAISATLLLTQWCRELSQLQSSHLIFSHPARLDLM</sequence>
<dbReference type="AlphaFoldDB" id="A0A1X7V5D0"/>
<protein>
    <submittedName>
        <fullName evidence="1">Uncharacterized protein</fullName>
    </submittedName>
</protein>
<evidence type="ECO:0000313" key="1">
    <source>
        <dbReference type="EnsemblMetazoa" id="Aqu2.1.34727_001"/>
    </source>
</evidence>
<name>A0A1X7V5D0_AMPQE</name>
<accession>A0A1X7V5D0</accession>
<reference evidence="1" key="1">
    <citation type="submission" date="2017-05" db="UniProtKB">
        <authorList>
            <consortium name="EnsemblMetazoa"/>
        </authorList>
    </citation>
    <scope>IDENTIFICATION</scope>
</reference>
<organism evidence="1">
    <name type="scientific">Amphimedon queenslandica</name>
    <name type="common">Sponge</name>
    <dbReference type="NCBI Taxonomy" id="400682"/>
    <lineage>
        <taxon>Eukaryota</taxon>
        <taxon>Metazoa</taxon>
        <taxon>Porifera</taxon>
        <taxon>Demospongiae</taxon>
        <taxon>Heteroscleromorpha</taxon>
        <taxon>Haplosclerida</taxon>
        <taxon>Niphatidae</taxon>
        <taxon>Amphimedon</taxon>
    </lineage>
</organism>
<dbReference type="InParanoid" id="A0A1X7V5D0"/>
<dbReference type="EnsemblMetazoa" id="Aqu2.1.34727_001">
    <property type="protein sequence ID" value="Aqu2.1.34727_001"/>
    <property type="gene ID" value="Aqu2.1.34727"/>
</dbReference>